<comment type="function">
    <text evidence="3">Catalyzes two sequential steps in the biosynthesis of coenzyme A. In the first step cysteine is conjugated to 4'-phosphopantothenate to form 4-phosphopantothenoylcysteine. In the second step the latter compound is decarboxylated to form 4'-phosphopantotheine.</text>
</comment>
<evidence type="ECO:0000256" key="3">
    <source>
        <dbReference type="HAMAP-Rule" id="MF_02225"/>
    </source>
</evidence>
<dbReference type="PATRIC" id="fig|883079.3.peg.3266"/>
<keyword evidence="3 4" id="KW-0436">Ligase</keyword>
<dbReference type="OrthoDB" id="9802554at2"/>
<dbReference type="SUPFAM" id="SSF102645">
    <property type="entry name" value="CoaB-like"/>
    <property type="match status" value="1"/>
</dbReference>
<dbReference type="GO" id="GO:0015937">
    <property type="term" value="P:coenzyme A biosynthetic process"/>
    <property type="evidence" value="ECO:0007669"/>
    <property type="project" value="UniProtKB-UniRule"/>
</dbReference>
<comment type="pathway">
    <text evidence="3 4">Cofactor biosynthesis; coenzyme A biosynthesis; CoA from (R)-pantothenate: step 2/5.</text>
</comment>
<comment type="catalytic activity">
    <reaction evidence="3 4">
        <text>N-[(R)-4-phosphopantothenoyl]-L-cysteine + H(+) = (R)-4'-phosphopantetheine + CO2</text>
        <dbReference type="Rhea" id="RHEA:16793"/>
        <dbReference type="ChEBI" id="CHEBI:15378"/>
        <dbReference type="ChEBI" id="CHEBI:16526"/>
        <dbReference type="ChEBI" id="CHEBI:59458"/>
        <dbReference type="ChEBI" id="CHEBI:61723"/>
        <dbReference type="EC" id="4.1.1.36"/>
    </reaction>
</comment>
<dbReference type="GO" id="GO:0004632">
    <property type="term" value="F:phosphopantothenate--cysteine ligase activity"/>
    <property type="evidence" value="ECO:0007669"/>
    <property type="project" value="UniProtKB-UniRule"/>
</dbReference>
<dbReference type="Gene3D" id="3.40.50.1950">
    <property type="entry name" value="Flavin prenyltransferase-like"/>
    <property type="match status" value="1"/>
</dbReference>
<dbReference type="Proteomes" id="UP000001095">
    <property type="component" value="Unassembled WGS sequence"/>
</dbReference>
<keyword evidence="10" id="KW-1185">Reference proteome</keyword>
<feature type="binding site" evidence="3">
    <location>
        <position position="392"/>
    </location>
    <ligand>
        <name>CTP</name>
        <dbReference type="ChEBI" id="CHEBI:37563"/>
    </ligand>
</feature>
<sequence>MASLTVRKLDEDLKASLRLRAARAGRSVEDEVRMILREATEGSVGGTAPKVPEVKSTARPQRAHPATDKPRVTLIIGGGIAAYKALDLIRRLKDRGIHVRCVMTRGAQQFVTPLTAGALADERCYTDLFDAQSEFDAGHIRLARDTDLIVVAPATADLMAKMAQGHADDLATAILLATNRPILVAPAMNPLMWANAATKRNVAQLARDGVTFIGPNSGEMAEANEAGVGRMSEPLEIAAAADAILRPPATGPLAGKKILITAGPTHEPIDPVRYIANRSSGKQGFAIAASAAHAGADVTLVSGPVDLDDPVGVRVIRVESARDMLTQVEAQLPADIAIFAAAVADWRVANAGEQKIKKTSSGMPPLQLVENPDILATVSNLKQNRPPLVIGFAAETQHLIENATSKLKRKGCDWIVANDVSPASGVMGGDRNTVHVLTLDKANVAADVAIDSWPVMTKEEVADALVAKIAATVG</sequence>
<dbReference type="InterPro" id="IPR035929">
    <property type="entry name" value="CoaB-like_sf"/>
</dbReference>
<protein>
    <recommendedName>
        <fullName evidence="3">Coenzyme A biosynthesis bifunctional protein CoaBC</fullName>
    </recommendedName>
    <alternativeName>
        <fullName evidence="3">DNA/pantothenate metabolism flavoprotein</fullName>
    </alternativeName>
    <alternativeName>
        <fullName evidence="3">Phosphopantothenoylcysteine synthetase/decarboxylase</fullName>
        <shortName evidence="3">PPCS-PPCDC</shortName>
    </alternativeName>
    <domain>
        <recommendedName>
            <fullName evidence="3">Phosphopantothenoylcysteine decarboxylase</fullName>
            <shortName evidence="3">PPC decarboxylase</shortName>
            <shortName evidence="3">PPC-DC</shortName>
            <ecNumber evidence="3">4.1.1.36</ecNumber>
        </recommendedName>
        <alternativeName>
            <fullName evidence="3">CoaC</fullName>
        </alternativeName>
    </domain>
    <domain>
        <recommendedName>
            <fullName evidence="3">Phosphopantothenate--cysteine ligase</fullName>
            <ecNumber evidence="3">6.3.2.5</ecNumber>
        </recommendedName>
        <alternativeName>
            <fullName evidence="3">CoaB</fullName>
        </alternativeName>
        <alternativeName>
            <fullName evidence="3">Phosphopantothenoylcysteine synthetase</fullName>
            <shortName evidence="3">PPC synthetase</shortName>
            <shortName evidence="3">PPC-S</shortName>
        </alternativeName>
    </domain>
</protein>
<dbReference type="HOGENOM" id="CLU_033319_0_1_5"/>
<feature type="region of interest" description="Phosphopantothenoylcysteine decarboxylase" evidence="3">
    <location>
        <begin position="1"/>
        <end position="257"/>
    </location>
</feature>
<dbReference type="EC" id="6.3.2.5" evidence="3"/>
<comment type="pathway">
    <text evidence="3 4">Cofactor biosynthesis; coenzyme A biosynthesis; CoA from (R)-pantothenate: step 3/5.</text>
</comment>
<dbReference type="Pfam" id="PF22513">
    <property type="entry name" value="FitA-like_RHH"/>
    <property type="match status" value="1"/>
</dbReference>
<dbReference type="InterPro" id="IPR005252">
    <property type="entry name" value="CoaBC"/>
</dbReference>
<dbReference type="InterPro" id="IPR003382">
    <property type="entry name" value="Flavoprotein"/>
</dbReference>
<feature type="binding site" evidence="3">
    <location>
        <position position="345"/>
    </location>
    <ligand>
        <name>CTP</name>
        <dbReference type="ChEBI" id="CHEBI:37563"/>
    </ligand>
</feature>
<evidence type="ECO:0000256" key="1">
    <source>
        <dbReference type="ARBA" id="ARBA00022793"/>
    </source>
</evidence>
<feature type="domain" description="Antitoxin FitA-like ribbon-helix-helix" evidence="8">
    <location>
        <begin position="2"/>
        <end position="39"/>
    </location>
</feature>
<dbReference type="UniPathway" id="UPA00241">
    <property type="reaction ID" value="UER00353"/>
</dbReference>
<dbReference type="SUPFAM" id="SSF52507">
    <property type="entry name" value="Homo-oligomeric flavin-containing Cys decarboxylases, HFCD"/>
    <property type="match status" value="1"/>
</dbReference>
<feature type="region of interest" description="Disordered" evidence="5">
    <location>
        <begin position="41"/>
        <end position="67"/>
    </location>
</feature>
<dbReference type="SUPFAM" id="SSF47598">
    <property type="entry name" value="Ribbon-helix-helix"/>
    <property type="match status" value="1"/>
</dbReference>
<proteinExistence type="inferred from homology"/>
<dbReference type="PANTHER" id="PTHR14359">
    <property type="entry name" value="HOMO-OLIGOMERIC FLAVIN CONTAINING CYS DECARBOXYLASE FAMILY"/>
    <property type="match status" value="1"/>
</dbReference>
<dbReference type="GO" id="GO:0010181">
    <property type="term" value="F:FMN binding"/>
    <property type="evidence" value="ECO:0007669"/>
    <property type="project" value="UniProtKB-UniRule"/>
</dbReference>
<keyword evidence="3 4" id="KW-0285">Flavoprotein</keyword>
<feature type="binding site" evidence="3">
    <location>
        <position position="355"/>
    </location>
    <ligand>
        <name>CTP</name>
        <dbReference type="ChEBI" id="CHEBI:37563"/>
    </ligand>
</feature>
<evidence type="ECO:0000313" key="10">
    <source>
        <dbReference type="Proteomes" id="UP000001095"/>
    </source>
</evidence>
<dbReference type="RefSeq" id="WP_002714068.1">
    <property type="nucleotide sequence ID" value="NZ_KB375281.1"/>
</dbReference>
<dbReference type="GO" id="GO:0015941">
    <property type="term" value="P:pantothenate catabolic process"/>
    <property type="evidence" value="ECO:0007669"/>
    <property type="project" value="InterPro"/>
</dbReference>
<feature type="domain" description="Flavoprotein" evidence="6">
    <location>
        <begin position="71"/>
        <end position="232"/>
    </location>
</feature>
<feature type="binding site" evidence="3">
    <location>
        <position position="410"/>
    </location>
    <ligand>
        <name>CTP</name>
        <dbReference type="ChEBI" id="CHEBI:37563"/>
    </ligand>
</feature>
<feature type="domain" description="DNA/pantothenate metabolism flavoprotein C-terminal" evidence="7">
    <location>
        <begin position="253"/>
        <end position="471"/>
    </location>
</feature>
<comment type="similarity">
    <text evidence="3 4">In the C-terminal section; belongs to the PPC synthetase family.</text>
</comment>
<feature type="region of interest" description="Phosphopantothenate--cysteine ligase" evidence="3">
    <location>
        <begin position="258"/>
        <end position="474"/>
    </location>
</feature>
<dbReference type="GO" id="GO:0071513">
    <property type="term" value="C:phosphopantothenoylcysteine decarboxylase complex"/>
    <property type="evidence" value="ECO:0007669"/>
    <property type="project" value="TreeGrafter"/>
</dbReference>
<comment type="caution">
    <text evidence="9">The sequence shown here is derived from an EMBL/GenBank/DDBJ whole genome shotgun (WGS) entry which is preliminary data.</text>
</comment>
<evidence type="ECO:0000256" key="2">
    <source>
        <dbReference type="ARBA" id="ARBA00023239"/>
    </source>
</evidence>
<evidence type="ECO:0000259" key="8">
    <source>
        <dbReference type="Pfam" id="PF22513"/>
    </source>
</evidence>
<keyword evidence="3" id="KW-0460">Magnesium</keyword>
<evidence type="ECO:0000256" key="4">
    <source>
        <dbReference type="RuleBase" id="RU364078"/>
    </source>
</evidence>
<dbReference type="NCBIfam" id="TIGR00521">
    <property type="entry name" value="coaBC_dfp"/>
    <property type="match status" value="1"/>
</dbReference>
<evidence type="ECO:0000259" key="7">
    <source>
        <dbReference type="Pfam" id="PF04127"/>
    </source>
</evidence>
<comment type="cofactor">
    <cofactor evidence="3">
        <name>Mg(2+)</name>
        <dbReference type="ChEBI" id="CHEBI:18420"/>
    </cofactor>
</comment>
<comment type="cofactor">
    <cofactor evidence="3">
        <name>FMN</name>
        <dbReference type="ChEBI" id="CHEBI:58210"/>
    </cofactor>
    <text evidence="3">Binds 1 FMN per subunit.</text>
</comment>
<dbReference type="EMBL" id="AGWY01000013">
    <property type="protein sequence ID" value="EKS33157.1"/>
    <property type="molecule type" value="Genomic_DNA"/>
</dbReference>
<dbReference type="InterPro" id="IPR036551">
    <property type="entry name" value="Flavin_trans-like"/>
</dbReference>
<dbReference type="InterPro" id="IPR010985">
    <property type="entry name" value="Ribbon_hlx_hlx"/>
</dbReference>
<dbReference type="PANTHER" id="PTHR14359:SF6">
    <property type="entry name" value="PHOSPHOPANTOTHENOYLCYSTEINE DECARBOXYLASE"/>
    <property type="match status" value="1"/>
</dbReference>
<dbReference type="InterPro" id="IPR007085">
    <property type="entry name" value="DNA/pantothenate-metab_flavo_C"/>
</dbReference>
<reference evidence="9 10" key="1">
    <citation type="submission" date="2012-04" db="EMBL/GenBank/DDBJ databases">
        <title>The Genome Sequence of Afipia clevelandensis ATCC 49720.</title>
        <authorList>
            <consortium name="The Broad Institute Genome Sequencing Platform"/>
            <person name="Earl A."/>
            <person name="Ward D."/>
            <person name="Feldgarden M."/>
            <person name="Gevers D."/>
            <person name="Huys G."/>
            <person name="Walker B."/>
            <person name="Young S.K."/>
            <person name="Zeng Q."/>
            <person name="Gargeya S."/>
            <person name="Fitzgerald M."/>
            <person name="Haas B."/>
            <person name="Abouelleil A."/>
            <person name="Alvarado L."/>
            <person name="Arachchi H.M."/>
            <person name="Berlin A."/>
            <person name="Chapman S.B."/>
            <person name="Goldberg J."/>
            <person name="Griggs A."/>
            <person name="Gujja S."/>
            <person name="Hansen M."/>
            <person name="Howarth C."/>
            <person name="Imamovic A."/>
            <person name="Larimer J."/>
            <person name="McCowen C."/>
            <person name="Montmayeur A."/>
            <person name="Murphy C."/>
            <person name="Neiman D."/>
            <person name="Pearson M."/>
            <person name="Priest M."/>
            <person name="Roberts A."/>
            <person name="Saif S."/>
            <person name="Shea T."/>
            <person name="Sisk P."/>
            <person name="Sykes S."/>
            <person name="Wortman J."/>
            <person name="Nusbaum C."/>
            <person name="Birren B."/>
        </authorList>
    </citation>
    <scope>NUCLEOTIDE SEQUENCE [LARGE SCALE GENOMIC DNA]</scope>
    <source>
        <strain evidence="9 10">ATCC 49720</strain>
    </source>
</reference>
<evidence type="ECO:0000259" key="6">
    <source>
        <dbReference type="Pfam" id="PF02441"/>
    </source>
</evidence>
<comment type="function">
    <text evidence="4">Catalyzes two steps in the biosynthesis of coenzyme A. In the first step cysteine is conjugated to 4'-phosphopantothenate to form 4-phosphopantothenoylcysteine, in the latter compound is decarboxylated to form 4'-phosphopantotheine.</text>
</comment>
<keyword evidence="2 3" id="KW-0456">Lyase</keyword>
<feature type="binding site" evidence="3">
    <location>
        <position position="406"/>
    </location>
    <ligand>
        <name>CTP</name>
        <dbReference type="ChEBI" id="CHEBI:37563"/>
    </ligand>
</feature>
<evidence type="ECO:0000256" key="5">
    <source>
        <dbReference type="SAM" id="MobiDB-lite"/>
    </source>
</evidence>
<dbReference type="InterPro" id="IPR013321">
    <property type="entry name" value="Arc_rbn_hlx_hlx"/>
</dbReference>
<keyword evidence="1 3" id="KW-0210">Decarboxylase</keyword>
<dbReference type="GO" id="GO:0006355">
    <property type="term" value="P:regulation of DNA-templated transcription"/>
    <property type="evidence" value="ECO:0007669"/>
    <property type="project" value="InterPro"/>
</dbReference>
<comment type="catalytic activity">
    <reaction evidence="3 4">
        <text>(R)-4'-phosphopantothenate + L-cysteine + CTP = N-[(R)-4-phosphopantothenoyl]-L-cysteine + CMP + diphosphate + H(+)</text>
        <dbReference type="Rhea" id="RHEA:19397"/>
        <dbReference type="ChEBI" id="CHEBI:10986"/>
        <dbReference type="ChEBI" id="CHEBI:15378"/>
        <dbReference type="ChEBI" id="CHEBI:33019"/>
        <dbReference type="ChEBI" id="CHEBI:35235"/>
        <dbReference type="ChEBI" id="CHEBI:37563"/>
        <dbReference type="ChEBI" id="CHEBI:59458"/>
        <dbReference type="ChEBI" id="CHEBI:60377"/>
        <dbReference type="EC" id="6.3.2.5"/>
    </reaction>
</comment>
<dbReference type="GO" id="GO:0046872">
    <property type="term" value="F:metal ion binding"/>
    <property type="evidence" value="ECO:0007669"/>
    <property type="project" value="UniProtKB-KW"/>
</dbReference>
<dbReference type="Pfam" id="PF02441">
    <property type="entry name" value="Flavoprotein"/>
    <property type="match status" value="1"/>
</dbReference>
<dbReference type="Gene3D" id="3.40.50.10300">
    <property type="entry name" value="CoaB-like"/>
    <property type="match status" value="1"/>
</dbReference>
<dbReference type="HAMAP" id="MF_02225">
    <property type="entry name" value="CoaBC"/>
    <property type="match status" value="1"/>
</dbReference>
<evidence type="ECO:0000313" key="9">
    <source>
        <dbReference type="EMBL" id="EKS33157.1"/>
    </source>
</evidence>
<accession>K8NS08</accession>
<keyword evidence="3" id="KW-0511">Multifunctional enzyme</keyword>
<keyword evidence="3" id="KW-0479">Metal-binding</keyword>
<gene>
    <name evidence="3" type="primary">coaBC</name>
    <name evidence="9" type="ORF">HMPREF9696_03198</name>
</gene>
<comment type="similarity">
    <text evidence="3 4">In the N-terminal section; belongs to the HFCD (homo-oligomeric flavin containing Cys decarboxylase) superfamily.</text>
</comment>
<dbReference type="EC" id="4.1.1.36" evidence="3"/>
<name>K8NS08_9BRAD</name>
<dbReference type="Gene3D" id="1.10.1220.10">
    <property type="entry name" value="Met repressor-like"/>
    <property type="match status" value="1"/>
</dbReference>
<dbReference type="AlphaFoldDB" id="K8NS08"/>
<comment type="caution">
    <text evidence="3">Lacks conserved residue(s) required for the propagation of feature annotation.</text>
</comment>
<feature type="binding site" evidence="3">
    <location>
        <begin position="372"/>
        <end position="375"/>
    </location>
    <ligand>
        <name>CTP</name>
        <dbReference type="ChEBI" id="CHEBI:37563"/>
    </ligand>
</feature>
<dbReference type="InterPro" id="IPR053853">
    <property type="entry name" value="FitA-like_RHH"/>
</dbReference>
<dbReference type="Pfam" id="PF04127">
    <property type="entry name" value="DFP"/>
    <property type="match status" value="1"/>
</dbReference>
<dbReference type="GO" id="GO:0004633">
    <property type="term" value="F:phosphopantothenoylcysteine decarboxylase activity"/>
    <property type="evidence" value="ECO:0007669"/>
    <property type="project" value="UniProtKB-UniRule"/>
</dbReference>
<organism evidence="9 10">
    <name type="scientific">Afipia clevelandensis ATCC 49720</name>
    <dbReference type="NCBI Taxonomy" id="883079"/>
    <lineage>
        <taxon>Bacteria</taxon>
        <taxon>Pseudomonadati</taxon>
        <taxon>Pseudomonadota</taxon>
        <taxon>Alphaproteobacteria</taxon>
        <taxon>Hyphomicrobiales</taxon>
        <taxon>Nitrobacteraceae</taxon>
        <taxon>Afipia</taxon>
    </lineage>
</organism>
<keyword evidence="3 4" id="KW-0288">FMN</keyword>